<evidence type="ECO:0000313" key="1">
    <source>
        <dbReference type="EMBL" id="SMC59512.1"/>
    </source>
</evidence>
<proteinExistence type="predicted"/>
<name>A0A1W2AG93_9FLAO</name>
<dbReference type="Proteomes" id="UP000192393">
    <property type="component" value="Unassembled WGS sequence"/>
</dbReference>
<evidence type="ECO:0000313" key="2">
    <source>
        <dbReference type="Proteomes" id="UP000192393"/>
    </source>
</evidence>
<organism evidence="1 2">
    <name type="scientific">Moheibacter sediminis</name>
    <dbReference type="NCBI Taxonomy" id="1434700"/>
    <lineage>
        <taxon>Bacteria</taxon>
        <taxon>Pseudomonadati</taxon>
        <taxon>Bacteroidota</taxon>
        <taxon>Flavobacteriia</taxon>
        <taxon>Flavobacteriales</taxon>
        <taxon>Weeksellaceae</taxon>
        <taxon>Moheibacter</taxon>
    </lineage>
</organism>
<dbReference type="AlphaFoldDB" id="A0A1W2AG93"/>
<dbReference type="EMBL" id="FWXS01000004">
    <property type="protein sequence ID" value="SMC59512.1"/>
    <property type="molecule type" value="Genomic_DNA"/>
</dbReference>
<keyword evidence="2" id="KW-1185">Reference proteome</keyword>
<accession>A0A1W2AG93</accession>
<reference evidence="2" key="1">
    <citation type="submission" date="2017-04" db="EMBL/GenBank/DDBJ databases">
        <authorList>
            <person name="Varghese N."/>
            <person name="Submissions S."/>
        </authorList>
    </citation>
    <scope>NUCLEOTIDE SEQUENCE [LARGE SCALE GENOMIC DNA]</scope>
    <source>
        <strain evidence="2">CGMCC 1.12708</strain>
    </source>
</reference>
<gene>
    <name evidence="1" type="ORF">SAMN06296427_104124</name>
</gene>
<sequence>MPDIFIFTLSVPTNTFNFAFTKLINFKYTKLSNFV</sequence>
<protein>
    <submittedName>
        <fullName evidence="1">Uncharacterized protein</fullName>
    </submittedName>
</protein>